<organism evidence="2 3">
    <name type="scientific">Caerostris extrusa</name>
    <name type="common">Bark spider</name>
    <name type="synonym">Caerostris bankana</name>
    <dbReference type="NCBI Taxonomy" id="172846"/>
    <lineage>
        <taxon>Eukaryota</taxon>
        <taxon>Metazoa</taxon>
        <taxon>Ecdysozoa</taxon>
        <taxon>Arthropoda</taxon>
        <taxon>Chelicerata</taxon>
        <taxon>Arachnida</taxon>
        <taxon>Araneae</taxon>
        <taxon>Araneomorphae</taxon>
        <taxon>Entelegynae</taxon>
        <taxon>Araneoidea</taxon>
        <taxon>Araneidae</taxon>
        <taxon>Caerostris</taxon>
    </lineage>
</organism>
<dbReference type="AlphaFoldDB" id="A0AAV4WD63"/>
<sequence>MFFKLLSPWKYDYNSCLLSRKISHLRWAPRPPGRRPVQNAAESKDQVPLDHRRHRQHLHRLLDPLLRQHDHLGLPQPRRAVVTAPARRHLLLR</sequence>
<feature type="region of interest" description="Disordered" evidence="1">
    <location>
        <begin position="29"/>
        <end position="51"/>
    </location>
</feature>
<gene>
    <name evidence="2" type="ORF">CEXT_510451</name>
</gene>
<dbReference type="Proteomes" id="UP001054945">
    <property type="component" value="Unassembled WGS sequence"/>
</dbReference>
<evidence type="ECO:0000313" key="3">
    <source>
        <dbReference type="Proteomes" id="UP001054945"/>
    </source>
</evidence>
<comment type="caution">
    <text evidence="2">The sequence shown here is derived from an EMBL/GenBank/DDBJ whole genome shotgun (WGS) entry which is preliminary data.</text>
</comment>
<reference evidence="2 3" key="1">
    <citation type="submission" date="2021-06" db="EMBL/GenBank/DDBJ databases">
        <title>Caerostris extrusa draft genome.</title>
        <authorList>
            <person name="Kono N."/>
            <person name="Arakawa K."/>
        </authorList>
    </citation>
    <scope>NUCLEOTIDE SEQUENCE [LARGE SCALE GENOMIC DNA]</scope>
</reference>
<evidence type="ECO:0000313" key="2">
    <source>
        <dbReference type="EMBL" id="GIY79744.1"/>
    </source>
</evidence>
<dbReference type="EMBL" id="BPLR01015927">
    <property type="protein sequence ID" value="GIY79744.1"/>
    <property type="molecule type" value="Genomic_DNA"/>
</dbReference>
<protein>
    <submittedName>
        <fullName evidence="2">Uncharacterized protein</fullName>
    </submittedName>
</protein>
<name>A0AAV4WD63_CAEEX</name>
<accession>A0AAV4WD63</accession>
<proteinExistence type="predicted"/>
<evidence type="ECO:0000256" key="1">
    <source>
        <dbReference type="SAM" id="MobiDB-lite"/>
    </source>
</evidence>
<keyword evidence="3" id="KW-1185">Reference proteome</keyword>